<sequence>MRSPHDLVLPCTSRRLLRIALPLLALAIGLAWGGAAWVLALLAMFMLGRSCGQANTRWGTDSTAYGVGAALAGFRPGERG</sequence>
<evidence type="ECO:0000313" key="2">
    <source>
        <dbReference type="EMBL" id="GGY52365.1"/>
    </source>
</evidence>
<evidence type="ECO:0000313" key="5">
    <source>
        <dbReference type="Proteomes" id="UP000628442"/>
    </source>
</evidence>
<reference evidence="2" key="1">
    <citation type="journal article" date="2014" name="Int. J. Syst. Evol. Microbiol.">
        <title>Complete genome sequence of Corynebacterium casei LMG S-19264T (=DSM 44701T), isolated from a smear-ripened cheese.</title>
        <authorList>
            <consortium name="US DOE Joint Genome Institute (JGI-PGF)"/>
            <person name="Walter F."/>
            <person name="Albersmeier A."/>
            <person name="Kalinowski J."/>
            <person name="Ruckert C."/>
        </authorList>
    </citation>
    <scope>NUCLEOTIDE SEQUENCE</scope>
    <source>
        <strain evidence="2">KCTC 12343</strain>
    </source>
</reference>
<dbReference type="Proteomes" id="UP000628442">
    <property type="component" value="Unassembled WGS sequence"/>
</dbReference>
<evidence type="ECO:0008006" key="6">
    <source>
        <dbReference type="Google" id="ProtNLM"/>
    </source>
</evidence>
<keyword evidence="1" id="KW-0812">Transmembrane</keyword>
<keyword evidence="4" id="KW-1185">Reference proteome</keyword>
<protein>
    <recommendedName>
        <fullName evidence="6">Phosphatidate cytidylyltransferase</fullName>
    </recommendedName>
</protein>
<dbReference type="Proteomes" id="UP000292307">
    <property type="component" value="Chromosome"/>
</dbReference>
<reference evidence="2" key="3">
    <citation type="submission" date="2022-12" db="EMBL/GenBank/DDBJ databases">
        <authorList>
            <person name="Sun Q."/>
            <person name="Kim S."/>
        </authorList>
    </citation>
    <scope>NUCLEOTIDE SEQUENCE</scope>
    <source>
        <strain evidence="2">KCTC 12343</strain>
    </source>
</reference>
<dbReference type="EMBL" id="CP036401">
    <property type="protein sequence ID" value="QBI00240.1"/>
    <property type="molecule type" value="Genomic_DNA"/>
</dbReference>
<feature type="transmembrane region" description="Helical" evidence="1">
    <location>
        <begin position="20"/>
        <end position="47"/>
    </location>
</feature>
<gene>
    <name evidence="3" type="ORF">EYF70_04770</name>
    <name evidence="2" type="ORF">GCM10007387_38220</name>
</gene>
<keyword evidence="1" id="KW-0472">Membrane</keyword>
<accession>A0A411WTZ4</accession>
<reference evidence="3 4" key="2">
    <citation type="submission" date="2019-02" db="EMBL/GenBank/DDBJ databases">
        <title>Draft Genome Sequences of Six Type Strains of the Genus Massilia.</title>
        <authorList>
            <person name="Miess H."/>
            <person name="Frediansyhah A."/>
            <person name="Gross H."/>
        </authorList>
    </citation>
    <scope>NUCLEOTIDE SEQUENCE [LARGE SCALE GENOMIC DNA]</scope>
    <source>
        <strain evidence="3 4">DSM 17472</strain>
    </source>
</reference>
<dbReference type="EMBL" id="BMWV01000009">
    <property type="protein sequence ID" value="GGY52365.1"/>
    <property type="molecule type" value="Genomic_DNA"/>
</dbReference>
<evidence type="ECO:0000256" key="1">
    <source>
        <dbReference type="SAM" id="Phobius"/>
    </source>
</evidence>
<dbReference type="RefSeq" id="WP_131144381.1">
    <property type="nucleotide sequence ID" value="NZ_BMWV01000009.1"/>
</dbReference>
<evidence type="ECO:0000313" key="4">
    <source>
        <dbReference type="Proteomes" id="UP000292307"/>
    </source>
</evidence>
<organism evidence="2 5">
    <name type="scientific">Pseudoduganella albidiflava</name>
    <dbReference type="NCBI Taxonomy" id="321983"/>
    <lineage>
        <taxon>Bacteria</taxon>
        <taxon>Pseudomonadati</taxon>
        <taxon>Pseudomonadota</taxon>
        <taxon>Betaproteobacteria</taxon>
        <taxon>Burkholderiales</taxon>
        <taxon>Oxalobacteraceae</taxon>
        <taxon>Telluria group</taxon>
        <taxon>Pseudoduganella</taxon>
    </lineage>
</organism>
<keyword evidence="1" id="KW-1133">Transmembrane helix</keyword>
<name>A0A411WTZ4_9BURK</name>
<proteinExistence type="predicted"/>
<evidence type="ECO:0000313" key="3">
    <source>
        <dbReference type="EMBL" id="QBI00240.1"/>
    </source>
</evidence>
<dbReference type="AlphaFoldDB" id="A0A411WTZ4"/>